<protein>
    <submittedName>
        <fullName evidence="3">Avermectin B 5-O-methyltransferase</fullName>
    </submittedName>
</protein>
<dbReference type="AlphaFoldDB" id="A0A543CM00"/>
<reference evidence="3 4" key="1">
    <citation type="submission" date="2019-06" db="EMBL/GenBank/DDBJ databases">
        <title>Sequencing the genomes of 1000 actinobacteria strains.</title>
        <authorList>
            <person name="Klenk H.-P."/>
        </authorList>
    </citation>
    <scope>NUCLEOTIDE SEQUENCE [LARGE SCALE GENOMIC DNA]</scope>
    <source>
        <strain evidence="3 4">DSM 102200</strain>
    </source>
</reference>
<comment type="caution">
    <text evidence="3">The sequence shown here is derived from an EMBL/GenBank/DDBJ whole genome shotgun (WGS) entry which is preliminary data.</text>
</comment>
<dbReference type="RefSeq" id="WP_185792282.1">
    <property type="nucleotide sequence ID" value="NZ_VFOZ01000001.1"/>
</dbReference>
<name>A0A543CM00_9ACTN</name>
<dbReference type="EMBL" id="VFOZ01000001">
    <property type="protein sequence ID" value="TQL98126.1"/>
    <property type="molecule type" value="Genomic_DNA"/>
</dbReference>
<dbReference type="Pfam" id="PF08241">
    <property type="entry name" value="Methyltransf_11"/>
    <property type="match status" value="1"/>
</dbReference>
<dbReference type="PANTHER" id="PTHR44068">
    <property type="entry name" value="ZGC:194242"/>
    <property type="match status" value="1"/>
</dbReference>
<dbReference type="InterPro" id="IPR050447">
    <property type="entry name" value="Erg6_SMT_methyltransf"/>
</dbReference>
<sequence length="261" mass="28047">MSEVTARQVGRFYDEVADTTALLLGDAIHLGYWPDGAEHLTFEQAQDGLTRLIGAGLDLGPGDRLLDVGCGTGQPAALLARENGCGVVGITLSERQRATASARAEPGQEYLLADLMEMSFPESSFDAACMIESLLHMPDKLGALREVARLLRPGGRLAIADLFEYEAGSRSPFAMLPPDVGELVRQAGFEGVEVTDVTARTARSTEMFLHRLTERRSSVAEVCPPGLLEMIELAARWLADAMGTQIGYLVLTARRGDPSLG</sequence>
<evidence type="ECO:0000259" key="2">
    <source>
        <dbReference type="Pfam" id="PF08241"/>
    </source>
</evidence>
<dbReference type="GO" id="GO:0032259">
    <property type="term" value="P:methylation"/>
    <property type="evidence" value="ECO:0007669"/>
    <property type="project" value="UniProtKB-KW"/>
</dbReference>
<dbReference type="Gene3D" id="3.40.50.150">
    <property type="entry name" value="Vaccinia Virus protein VP39"/>
    <property type="match status" value="1"/>
</dbReference>
<keyword evidence="4" id="KW-1185">Reference proteome</keyword>
<dbReference type="SUPFAM" id="SSF53335">
    <property type="entry name" value="S-adenosyl-L-methionine-dependent methyltransferases"/>
    <property type="match status" value="1"/>
</dbReference>
<evidence type="ECO:0000313" key="4">
    <source>
        <dbReference type="Proteomes" id="UP000316096"/>
    </source>
</evidence>
<feature type="domain" description="Methyltransferase type 11" evidence="2">
    <location>
        <begin position="66"/>
        <end position="159"/>
    </location>
</feature>
<dbReference type="InterPro" id="IPR029063">
    <property type="entry name" value="SAM-dependent_MTases_sf"/>
</dbReference>
<dbReference type="InterPro" id="IPR013216">
    <property type="entry name" value="Methyltransf_11"/>
</dbReference>
<proteinExistence type="predicted"/>
<evidence type="ECO:0000313" key="3">
    <source>
        <dbReference type="EMBL" id="TQL98126.1"/>
    </source>
</evidence>
<dbReference type="PANTHER" id="PTHR44068:SF11">
    <property type="entry name" value="GERANYL DIPHOSPHATE 2-C-METHYLTRANSFERASE"/>
    <property type="match status" value="1"/>
</dbReference>
<dbReference type="CDD" id="cd02440">
    <property type="entry name" value="AdoMet_MTases"/>
    <property type="match status" value="1"/>
</dbReference>
<dbReference type="Proteomes" id="UP000316096">
    <property type="component" value="Unassembled WGS sequence"/>
</dbReference>
<keyword evidence="3" id="KW-0489">Methyltransferase</keyword>
<accession>A0A543CM00</accession>
<organism evidence="3 4">
    <name type="scientific">Actinoallomurus bryophytorum</name>
    <dbReference type="NCBI Taxonomy" id="1490222"/>
    <lineage>
        <taxon>Bacteria</taxon>
        <taxon>Bacillati</taxon>
        <taxon>Actinomycetota</taxon>
        <taxon>Actinomycetes</taxon>
        <taxon>Streptosporangiales</taxon>
        <taxon>Thermomonosporaceae</taxon>
        <taxon>Actinoallomurus</taxon>
    </lineage>
</organism>
<keyword evidence="1 3" id="KW-0808">Transferase</keyword>
<evidence type="ECO:0000256" key="1">
    <source>
        <dbReference type="ARBA" id="ARBA00022679"/>
    </source>
</evidence>
<dbReference type="GO" id="GO:0008757">
    <property type="term" value="F:S-adenosylmethionine-dependent methyltransferase activity"/>
    <property type="evidence" value="ECO:0007669"/>
    <property type="project" value="InterPro"/>
</dbReference>
<gene>
    <name evidence="3" type="ORF">FB559_3745</name>
</gene>